<accession>A0ABZ2K9G9</accession>
<evidence type="ECO:0000313" key="4">
    <source>
        <dbReference type="Proteomes" id="UP001379533"/>
    </source>
</evidence>
<feature type="region of interest" description="Disordered" evidence="1">
    <location>
        <begin position="30"/>
        <end position="56"/>
    </location>
</feature>
<sequence length="204" mass="21839">MMNRLSISVVALALAASCAAACSKKKVETVSPSPSSIATPAPITVDAGPADEPATAAEEDDTILTPGQYKNSRFGFMVDFLPELVPGREADNGDGRSFTSRDGSVEERVWGGWLESWGPTLNKLCTSLEGPPKSKVTYRSKGKDWCVTSGRVDNKIFYRKIIVSRGAFVSFELTYPESARATYDAKVGPLANSVTLYGPPTPVP</sequence>
<proteinExistence type="predicted"/>
<keyword evidence="2" id="KW-0732">Signal</keyword>
<name>A0ABZ2K9G9_9BACT</name>
<reference evidence="3 4" key="1">
    <citation type="submission" date="2021-12" db="EMBL/GenBank/DDBJ databases">
        <title>Discovery of the Pendulisporaceae a myxobacterial family with distinct sporulation behavior and unique specialized metabolism.</title>
        <authorList>
            <person name="Garcia R."/>
            <person name="Popoff A."/>
            <person name="Bader C.D."/>
            <person name="Loehr J."/>
            <person name="Walesch S."/>
            <person name="Walt C."/>
            <person name="Boldt J."/>
            <person name="Bunk B."/>
            <person name="Haeckl F.J.F.P.J."/>
            <person name="Gunesch A.P."/>
            <person name="Birkelbach J."/>
            <person name="Nuebel U."/>
            <person name="Pietschmann T."/>
            <person name="Bach T."/>
            <person name="Mueller R."/>
        </authorList>
    </citation>
    <scope>NUCLEOTIDE SEQUENCE [LARGE SCALE GENOMIC DNA]</scope>
    <source>
        <strain evidence="3 4">MSr12523</strain>
    </source>
</reference>
<evidence type="ECO:0000313" key="3">
    <source>
        <dbReference type="EMBL" id="WXA95291.1"/>
    </source>
</evidence>
<feature type="signal peptide" evidence="2">
    <location>
        <begin position="1"/>
        <end position="21"/>
    </location>
</feature>
<dbReference type="Proteomes" id="UP001379533">
    <property type="component" value="Chromosome"/>
</dbReference>
<protein>
    <submittedName>
        <fullName evidence="3">Uncharacterized protein</fullName>
    </submittedName>
</protein>
<feature type="chain" id="PRO_5045073745" evidence="2">
    <location>
        <begin position="22"/>
        <end position="204"/>
    </location>
</feature>
<feature type="compositionally biased region" description="Low complexity" evidence="1">
    <location>
        <begin position="31"/>
        <end position="56"/>
    </location>
</feature>
<gene>
    <name evidence="3" type="ORF">LZC95_00355</name>
</gene>
<keyword evidence="4" id="KW-1185">Reference proteome</keyword>
<organism evidence="3 4">
    <name type="scientific">Pendulispora brunnea</name>
    <dbReference type="NCBI Taxonomy" id="2905690"/>
    <lineage>
        <taxon>Bacteria</taxon>
        <taxon>Pseudomonadati</taxon>
        <taxon>Myxococcota</taxon>
        <taxon>Myxococcia</taxon>
        <taxon>Myxococcales</taxon>
        <taxon>Sorangiineae</taxon>
        <taxon>Pendulisporaceae</taxon>
        <taxon>Pendulispora</taxon>
    </lineage>
</organism>
<evidence type="ECO:0000256" key="2">
    <source>
        <dbReference type="SAM" id="SignalP"/>
    </source>
</evidence>
<dbReference type="EMBL" id="CP089982">
    <property type="protein sequence ID" value="WXA95291.1"/>
    <property type="molecule type" value="Genomic_DNA"/>
</dbReference>
<dbReference type="PROSITE" id="PS51257">
    <property type="entry name" value="PROKAR_LIPOPROTEIN"/>
    <property type="match status" value="1"/>
</dbReference>
<evidence type="ECO:0000256" key="1">
    <source>
        <dbReference type="SAM" id="MobiDB-lite"/>
    </source>
</evidence>
<dbReference type="RefSeq" id="WP_394845898.1">
    <property type="nucleotide sequence ID" value="NZ_CP089982.1"/>
</dbReference>